<name>A0A8B3T6M0_AVIPA</name>
<organism evidence="1 2">
    <name type="scientific">Avibacterium paragallinarum</name>
    <name type="common">Haemophilus gallinarum</name>
    <dbReference type="NCBI Taxonomy" id="728"/>
    <lineage>
        <taxon>Bacteria</taxon>
        <taxon>Pseudomonadati</taxon>
        <taxon>Pseudomonadota</taxon>
        <taxon>Gammaproteobacteria</taxon>
        <taxon>Pasteurellales</taxon>
        <taxon>Pasteurellaceae</taxon>
        <taxon>Avibacterium</taxon>
    </lineage>
</organism>
<dbReference type="Proteomes" id="UP000294229">
    <property type="component" value="Unassembled WGS sequence"/>
</dbReference>
<comment type="caution">
    <text evidence="1">The sequence shown here is derived from an EMBL/GenBank/DDBJ whole genome shotgun (WGS) entry which is preliminary data.</text>
</comment>
<dbReference type="AlphaFoldDB" id="A0A8B3T6M0"/>
<sequence length="320" mass="35981">MSIILNEYERYLIECELSIMPYPEDAGESAITMDDLTTPLQSIKASDVYLLNHQTSSFSIVKTEMIEDRYLMILFQGSNGRASDPAFSKLKTGESRTVKKEQGEGVAVTAHLLIDTEVPDKLFPNKYLAILEEVPGLTRGMIASILTHFTKDLPFSFLRKDSNTMVSCRPIFKLDFYASQNFAESFKQGYLCGITATRSKKFKGMDVNGVEIIEEERLVVKSSNKAMNQKALETIAKVTEIAKEKGYTQLKITRSENNRRTSATYDIPTQLDSYEQTVQDISASTFAKKHKIPLGEPIQSCQNVIHSTLQDKMLTLLKGK</sequence>
<gene>
    <name evidence="1" type="ORF">EIG79_10760</name>
</gene>
<dbReference type="EMBL" id="RQXS01000074">
    <property type="protein sequence ID" value="RZN56072.1"/>
    <property type="molecule type" value="Genomic_DNA"/>
</dbReference>
<proteinExistence type="predicted"/>
<protein>
    <submittedName>
        <fullName evidence="1">Uncharacterized protein</fullName>
    </submittedName>
</protein>
<dbReference type="RefSeq" id="WP_130239002.1">
    <property type="nucleotide sequence ID" value="NZ_RQXS01000074.1"/>
</dbReference>
<reference evidence="1 2" key="1">
    <citation type="submission" date="2018-11" db="EMBL/GenBank/DDBJ databases">
        <title>Sequencing Av. paragallinarum serogroups.</title>
        <authorList>
            <person name="Hellmuth J.E."/>
            <person name="Boucher C.E."/>
            <person name="Cason E.D."/>
        </authorList>
    </citation>
    <scope>NUCLEOTIDE SEQUENCE [LARGE SCALE GENOMIC DNA]</scope>
    <source>
        <strain evidence="1 2">SA-3</strain>
    </source>
</reference>
<accession>A0A8B3T6M0</accession>
<evidence type="ECO:0000313" key="2">
    <source>
        <dbReference type="Proteomes" id="UP000294229"/>
    </source>
</evidence>
<evidence type="ECO:0000313" key="1">
    <source>
        <dbReference type="EMBL" id="RZN56072.1"/>
    </source>
</evidence>